<evidence type="ECO:0000256" key="1">
    <source>
        <dbReference type="SAM" id="MobiDB-lite"/>
    </source>
</evidence>
<accession>A0A5C6TS50</accession>
<dbReference type="EMBL" id="VOQQ01000001">
    <property type="protein sequence ID" value="TXC62518.1"/>
    <property type="molecule type" value="Genomic_DNA"/>
</dbReference>
<dbReference type="InterPro" id="IPR017481">
    <property type="entry name" value="CHP03032"/>
</dbReference>
<evidence type="ECO:0000313" key="4">
    <source>
        <dbReference type="Proteomes" id="UP000321249"/>
    </source>
</evidence>
<dbReference type="Proteomes" id="UP000321249">
    <property type="component" value="Unassembled WGS sequence"/>
</dbReference>
<dbReference type="NCBIfam" id="TIGR03032">
    <property type="entry name" value="TIGR03032 family protein"/>
    <property type="match status" value="1"/>
</dbReference>
<feature type="domain" description="Conserved hypothetical protein CHP03032" evidence="2">
    <location>
        <begin position="35"/>
        <end position="350"/>
    </location>
</feature>
<feature type="region of interest" description="Disordered" evidence="1">
    <location>
        <begin position="1"/>
        <end position="25"/>
    </location>
</feature>
<organism evidence="3 4">
    <name type="scientific">Allosphingosinicella ginsenosidimutans</name>
    <dbReference type="NCBI Taxonomy" id="1176539"/>
    <lineage>
        <taxon>Bacteria</taxon>
        <taxon>Pseudomonadati</taxon>
        <taxon>Pseudomonadota</taxon>
        <taxon>Alphaproteobacteria</taxon>
        <taxon>Sphingomonadales</taxon>
        <taxon>Sphingomonadaceae</taxon>
        <taxon>Allosphingosinicella</taxon>
    </lineage>
</organism>
<reference evidence="3 4" key="1">
    <citation type="journal article" date="2015" name="J. Microbiol.">
        <title>Sphingosinicella ginsenosidimutans sp. nov., with ginsenoside converting activity.</title>
        <authorList>
            <person name="Kim J.K."/>
            <person name="Kang M.S."/>
            <person name="Park S.C."/>
            <person name="Kim K.M."/>
            <person name="Choi K."/>
            <person name="Yoon M.H."/>
            <person name="Im W.T."/>
        </authorList>
    </citation>
    <scope>NUCLEOTIDE SEQUENCE [LARGE SCALE GENOMIC DNA]</scope>
    <source>
        <strain evidence="3 4">BS-11</strain>
    </source>
</reference>
<comment type="caution">
    <text evidence="3">The sequence shown here is derived from an EMBL/GenBank/DDBJ whole genome shotgun (WGS) entry which is preliminary data.</text>
</comment>
<evidence type="ECO:0000259" key="2">
    <source>
        <dbReference type="Pfam" id="PF16261"/>
    </source>
</evidence>
<keyword evidence="4" id="KW-1185">Reference proteome</keyword>
<name>A0A5C6TS50_9SPHN</name>
<proteinExistence type="predicted"/>
<dbReference type="SUPFAM" id="SSF63825">
    <property type="entry name" value="YWTD domain"/>
    <property type="match status" value="1"/>
</dbReference>
<dbReference type="AlphaFoldDB" id="A0A5C6TS50"/>
<protein>
    <submittedName>
        <fullName evidence="3">TIGR03032 family protein</fullName>
    </submittedName>
</protein>
<sequence>MGDAGGIETRAEEGPEAAPAAERPLGHTDIKLSRGFRPWLERMDLSLAFTTYQTGQLFLIGRLPEGRISVHQQNYARAMGLHASPQRLVIASQHQIWRLENMLAPHERANANFDRLYVPRAAQVTGDLDVHEIALDSRGRAIFVATRFNCLATTSATHGFKPLWMPPFVSKLAAEDRCHLNGLAMDGGRPAYVTAISRSDMVEGWRDRRRDGGVLIDLADNRVVADGLSMPHSPRVTPDGVLLLDSGRGMIVRVDPATGGRTDIAFCPGFLRGLAVIGGHAIVTVSMPREGIFEGLELQDQLAKRDGAPWCGLCIVDLRSGDIVEWLRIDGAIRELFDVAILPGVACPMAVGIGSPELNSLVSHDAEFAPLFVEG</sequence>
<gene>
    <name evidence="3" type="ORF">FRZ32_01900</name>
</gene>
<dbReference type="Pfam" id="PF16261">
    <property type="entry name" value="DUF4915"/>
    <property type="match status" value="1"/>
</dbReference>
<dbReference type="RefSeq" id="WP_147041906.1">
    <property type="nucleotide sequence ID" value="NZ_BAABIR010000001.1"/>
</dbReference>
<evidence type="ECO:0000313" key="3">
    <source>
        <dbReference type="EMBL" id="TXC62518.1"/>
    </source>
</evidence>
<dbReference type="OrthoDB" id="238183at2"/>